<dbReference type="AlphaFoldDB" id="A0A813IRY2"/>
<gene>
    <name evidence="1" type="ORF">PGLA2088_LOCUS12019</name>
</gene>
<sequence>LSESRVQKTSACPTFDSAATTTCWLLWGDEFRPTDDNGDTVSMNSKNFRDDLDRLQIQYEIMTSALELSKRLRSKSYLPRCVLVPGLNQLMAKSAQSAEAFFSYVLLGGQLYISGGASSLELVSKAFSLTLSAASSGHSQVQVIPPPAPEMGPSSGLPTELPVLNQITCVKPSNMTAFKKGKEIVANGIYSSGHVLWRDGRGQRMPAWSYDVMAEMSHYIAGPGMSHSMEHMSLDPGRPHGQAAASAYRPALPLFMAPFAQPGTSCGISYASLKTMYQDRSKEEPAYQQHQTIPKHELDRIYQDAVDIQYHERQLLHERVVHTEEKQETQVVMGQRQIITIEKVVEVPQVVVKETIRRVAKPEIVERIIEVPRTKIKKRTIIGPPQVQYQEQIIEVPQVIIEERVIHVPGPRTVQERLIEVPKVEWVERIEYDDYIEYREVPVDKIIEVLEIEYRIRESYSSRSMNSSQAAPAPAVTQAYGGSQASGATQAFGGSLYGLSEAMAQPVQRMAMSHANYDPGQVGQNASRSQSGVAAVGSQCMVPRGSMGPPGTQPF</sequence>
<proteinExistence type="predicted"/>
<dbReference type="Proteomes" id="UP000626109">
    <property type="component" value="Unassembled WGS sequence"/>
</dbReference>
<name>A0A813IRY2_POLGL</name>
<feature type="non-terminal residue" evidence="1">
    <location>
        <position position="555"/>
    </location>
</feature>
<organism evidence="1 2">
    <name type="scientific">Polarella glacialis</name>
    <name type="common">Dinoflagellate</name>
    <dbReference type="NCBI Taxonomy" id="89957"/>
    <lineage>
        <taxon>Eukaryota</taxon>
        <taxon>Sar</taxon>
        <taxon>Alveolata</taxon>
        <taxon>Dinophyceae</taxon>
        <taxon>Suessiales</taxon>
        <taxon>Suessiaceae</taxon>
        <taxon>Polarella</taxon>
    </lineage>
</organism>
<accession>A0A813IRY2</accession>
<evidence type="ECO:0000313" key="2">
    <source>
        <dbReference type="Proteomes" id="UP000626109"/>
    </source>
</evidence>
<dbReference type="EMBL" id="CAJNNW010014081">
    <property type="protein sequence ID" value="CAE8656199.1"/>
    <property type="molecule type" value="Genomic_DNA"/>
</dbReference>
<reference evidence="1" key="1">
    <citation type="submission" date="2021-02" db="EMBL/GenBank/DDBJ databases">
        <authorList>
            <person name="Dougan E. K."/>
            <person name="Rhodes N."/>
            <person name="Thang M."/>
            <person name="Chan C."/>
        </authorList>
    </citation>
    <scope>NUCLEOTIDE SEQUENCE</scope>
</reference>
<comment type="caution">
    <text evidence="1">The sequence shown here is derived from an EMBL/GenBank/DDBJ whole genome shotgun (WGS) entry which is preliminary data.</text>
</comment>
<evidence type="ECO:0000313" key="1">
    <source>
        <dbReference type="EMBL" id="CAE8656199.1"/>
    </source>
</evidence>
<protein>
    <submittedName>
        <fullName evidence="1">Uncharacterized protein</fullName>
    </submittedName>
</protein>